<evidence type="ECO:0000313" key="2">
    <source>
        <dbReference type="Proteomes" id="UP000240568"/>
    </source>
</evidence>
<reference evidence="1 2" key="1">
    <citation type="submission" date="2017-04" db="EMBL/GenBank/DDBJ databases">
        <authorList>
            <person name="Afonso C.L."/>
            <person name="Miller P.J."/>
            <person name="Scott M.A."/>
            <person name="Spackman E."/>
            <person name="Goraichik I."/>
            <person name="Dimitrov K.M."/>
            <person name="Suarez D.L."/>
            <person name="Swayne D.E."/>
        </authorList>
    </citation>
    <scope>NUCLEOTIDE SEQUENCE [LARGE SCALE GENOMIC DNA]</scope>
</reference>
<keyword evidence="2" id="KW-1185">Reference proteome</keyword>
<gene>
    <name evidence="1" type="ORF">Y3_303</name>
</gene>
<dbReference type="EMBL" id="KY984068">
    <property type="protein sequence ID" value="ARW58943.1"/>
    <property type="molecule type" value="Genomic_DNA"/>
</dbReference>
<sequence>MTKMVTMPWETSEQRNDFFSTQVRQLDLHPVWSYVEVQNNPQWKGDPLLHHMHYHSTEHMKQVTALALWLLTEEMQYAWQYENGALPLAVACMFHDMHHSLGRLNDSGNILIAKDAFKKYLTFCTDQRIIDQQEIILELIGITEFPYMKNRQPKNLIERCIRDADILYGMQDDAMDVVLFALRREVNRNVNTNTRYNQEQWATGRVDFLMSVEMYTPTANAIMAWALAEDNDHNHQSKIDSWAKENVYFRDTTAHQLKANDVLFIDTQEDSTPKRRLIESVETVHPYLNIYFHDGSAISLRDGESCVVCERRK</sequence>
<protein>
    <recommendedName>
        <fullName evidence="3">HD domain-containing protein</fullName>
    </recommendedName>
</protein>
<proteinExistence type="predicted"/>
<evidence type="ECO:0008006" key="3">
    <source>
        <dbReference type="Google" id="ProtNLM"/>
    </source>
</evidence>
<dbReference type="Gene3D" id="1.10.3210.10">
    <property type="entry name" value="Hypothetical protein af1432"/>
    <property type="match status" value="1"/>
</dbReference>
<organism evidence="1 2">
    <name type="scientific">Erwinia phage vB_EamM_Y3</name>
    <dbReference type="NCBI Taxonomy" id="1983553"/>
    <lineage>
        <taxon>Viruses</taxon>
        <taxon>Duplodnaviria</taxon>
        <taxon>Heunggongvirae</taxon>
        <taxon>Uroviricota</taxon>
        <taxon>Caudoviricetes</taxon>
        <taxon>Sasquatchvirus</taxon>
        <taxon>Sasquatchvirus Y3</taxon>
    </lineage>
</organism>
<accession>A0A2H4IBL1</accession>
<dbReference type="SUPFAM" id="SSF109604">
    <property type="entry name" value="HD-domain/PDEase-like"/>
    <property type="match status" value="1"/>
</dbReference>
<dbReference type="Proteomes" id="UP000240568">
    <property type="component" value="Segment"/>
</dbReference>
<evidence type="ECO:0000313" key="1">
    <source>
        <dbReference type="EMBL" id="ARW58943.1"/>
    </source>
</evidence>
<name>A0A2H4IBL1_9CAUD</name>